<accession>A0A5E4PMJ7</accession>
<evidence type="ECO:0000256" key="3">
    <source>
        <dbReference type="ARBA" id="ARBA00022833"/>
    </source>
</evidence>
<evidence type="ECO:0000313" key="6">
    <source>
        <dbReference type="EMBL" id="VVC86233.1"/>
    </source>
</evidence>
<name>A0A5E4PMJ7_9NEOP</name>
<dbReference type="InterPro" id="IPR003111">
    <property type="entry name" value="Lon_prtase_N"/>
</dbReference>
<dbReference type="InterPro" id="IPR001841">
    <property type="entry name" value="Znf_RING"/>
</dbReference>
<evidence type="ECO:0000259" key="5">
    <source>
        <dbReference type="PROSITE" id="PS50089"/>
    </source>
</evidence>
<dbReference type="OrthoDB" id="264917at2759"/>
<evidence type="ECO:0000256" key="4">
    <source>
        <dbReference type="PROSITE-ProRule" id="PRU00175"/>
    </source>
</evidence>
<dbReference type="PANTHER" id="PTHR23327">
    <property type="entry name" value="RING FINGER PROTEIN 127"/>
    <property type="match status" value="1"/>
</dbReference>
<dbReference type="Gene3D" id="3.30.40.10">
    <property type="entry name" value="Zinc/RING finger domain, C3HC4 (zinc finger)"/>
    <property type="match status" value="1"/>
</dbReference>
<feature type="domain" description="RING-type" evidence="5">
    <location>
        <begin position="112"/>
        <end position="149"/>
    </location>
</feature>
<dbReference type="InterPro" id="IPR013083">
    <property type="entry name" value="Znf_RING/FYVE/PHD"/>
</dbReference>
<dbReference type="PANTHER" id="PTHR23327:SF42">
    <property type="entry name" value="LON PEPTIDASE N-TERMINAL DOMAIN AND RING FINGER PROTEIN C14F5.10C"/>
    <property type="match status" value="1"/>
</dbReference>
<organism evidence="6 7">
    <name type="scientific">Leptidea sinapis</name>
    <dbReference type="NCBI Taxonomy" id="189913"/>
    <lineage>
        <taxon>Eukaryota</taxon>
        <taxon>Metazoa</taxon>
        <taxon>Ecdysozoa</taxon>
        <taxon>Arthropoda</taxon>
        <taxon>Hexapoda</taxon>
        <taxon>Insecta</taxon>
        <taxon>Pterygota</taxon>
        <taxon>Neoptera</taxon>
        <taxon>Endopterygota</taxon>
        <taxon>Lepidoptera</taxon>
        <taxon>Glossata</taxon>
        <taxon>Ditrysia</taxon>
        <taxon>Papilionoidea</taxon>
        <taxon>Pieridae</taxon>
        <taxon>Dismorphiinae</taxon>
        <taxon>Leptidea</taxon>
    </lineage>
</organism>
<keyword evidence="7" id="KW-1185">Reference proteome</keyword>
<keyword evidence="3" id="KW-0862">Zinc</keyword>
<dbReference type="GO" id="GO:0061630">
    <property type="term" value="F:ubiquitin protein ligase activity"/>
    <property type="evidence" value="ECO:0007669"/>
    <property type="project" value="TreeGrafter"/>
</dbReference>
<dbReference type="PROSITE" id="PS00518">
    <property type="entry name" value="ZF_RING_1"/>
    <property type="match status" value="1"/>
</dbReference>
<reference evidence="6 7" key="1">
    <citation type="submission" date="2017-07" db="EMBL/GenBank/DDBJ databases">
        <authorList>
            <person name="Talla V."/>
            <person name="Backstrom N."/>
        </authorList>
    </citation>
    <scope>NUCLEOTIDE SEQUENCE [LARGE SCALE GENOMIC DNA]</scope>
</reference>
<dbReference type="InterPro" id="IPR015947">
    <property type="entry name" value="PUA-like_sf"/>
</dbReference>
<gene>
    <name evidence="6" type="ORF">LSINAPIS_LOCUS92</name>
</gene>
<evidence type="ECO:0000256" key="1">
    <source>
        <dbReference type="ARBA" id="ARBA00022723"/>
    </source>
</evidence>
<dbReference type="Proteomes" id="UP000324832">
    <property type="component" value="Unassembled WGS sequence"/>
</dbReference>
<protein>
    <recommendedName>
        <fullName evidence="5">RING-type domain-containing protein</fullName>
    </recommendedName>
</protein>
<evidence type="ECO:0000256" key="2">
    <source>
        <dbReference type="ARBA" id="ARBA00022771"/>
    </source>
</evidence>
<dbReference type="GO" id="GO:0008270">
    <property type="term" value="F:zinc ion binding"/>
    <property type="evidence" value="ECO:0007669"/>
    <property type="project" value="UniProtKB-KW"/>
</dbReference>
<evidence type="ECO:0000313" key="7">
    <source>
        <dbReference type="Proteomes" id="UP000324832"/>
    </source>
</evidence>
<dbReference type="SUPFAM" id="SSF88697">
    <property type="entry name" value="PUA domain-like"/>
    <property type="match status" value="1"/>
</dbReference>
<dbReference type="Pfam" id="PF13923">
    <property type="entry name" value="zf-C3HC4_2"/>
    <property type="match status" value="1"/>
</dbReference>
<dbReference type="AlphaFoldDB" id="A0A5E4PMJ7"/>
<dbReference type="Pfam" id="PF02190">
    <property type="entry name" value="LON_substr_bdg"/>
    <property type="match status" value="1"/>
</dbReference>
<keyword evidence="2 4" id="KW-0863">Zinc-finger</keyword>
<proteinExistence type="predicted"/>
<sequence>MNICCCQCSQLLLDPVTCDCGLSICQECLNHQKLCRCGKFVTGEINSPLKQIIEKIISRLFSKKPPFCRNKKNKDGKILSCCIRKRVRMLRWKLKRHSEIKMLGLCGKDLECPICLDIYRGPITTTCGHMFCKLCLERLLYYNNRCPICIRELHDFSIVKVNPTIAMTDILSFAKLYQHFNESEYIVPLVVVNCDYFPEVIYLQFHPQSWRFIDYHINHSKRVIGIVLNEKKIEDVGYVAQIRDCVLKRDGNLILTVQLDTRINIKNRYNLNGYRNIAVVENFYDDEIKPDDVDEIVNLSRQVLLNLSRWLLSQSNAQLSRIISLYGNTSIRRINIYNDVHNRNGAPWLWKLIRILPIKLDTKVSLLCSKSMKERLALVNNILKEATFKSFCLGISSMSKSNHRFYSLNK</sequence>
<dbReference type="EMBL" id="FZQP02000002">
    <property type="protein sequence ID" value="VVC86233.1"/>
    <property type="molecule type" value="Genomic_DNA"/>
</dbReference>
<keyword evidence="1" id="KW-0479">Metal-binding</keyword>
<dbReference type="PROSITE" id="PS50089">
    <property type="entry name" value="ZF_RING_2"/>
    <property type="match status" value="1"/>
</dbReference>
<dbReference type="InterPro" id="IPR017907">
    <property type="entry name" value="Znf_RING_CS"/>
</dbReference>
<dbReference type="SMART" id="SM00184">
    <property type="entry name" value="RING"/>
    <property type="match status" value="1"/>
</dbReference>
<dbReference type="SUPFAM" id="SSF57850">
    <property type="entry name" value="RING/U-box"/>
    <property type="match status" value="1"/>
</dbReference>